<dbReference type="Gene3D" id="3.50.4.10">
    <property type="entry name" value="Hepatocyte Growth Factor"/>
    <property type="match status" value="2"/>
</dbReference>
<comment type="caution">
    <text evidence="4">The sequence shown here is derived from an EMBL/GenBank/DDBJ whole genome shotgun (WGS) entry which is preliminary data.</text>
</comment>
<keyword evidence="2" id="KW-0732">Signal</keyword>
<dbReference type="InterPro" id="IPR003609">
    <property type="entry name" value="Pan_app"/>
</dbReference>
<feature type="domain" description="Apple" evidence="3">
    <location>
        <begin position="134"/>
        <end position="210"/>
    </location>
</feature>
<keyword evidence="5" id="KW-1185">Reference proteome</keyword>
<evidence type="ECO:0000313" key="5">
    <source>
        <dbReference type="Proteomes" id="UP000266234"/>
    </source>
</evidence>
<dbReference type="Proteomes" id="UP000266234">
    <property type="component" value="Unassembled WGS sequence"/>
</dbReference>
<dbReference type="Pfam" id="PF14295">
    <property type="entry name" value="PAN_4"/>
    <property type="match status" value="1"/>
</dbReference>
<feature type="domain" description="Apple" evidence="3">
    <location>
        <begin position="28"/>
        <end position="104"/>
    </location>
</feature>
<accession>A0A395SJK3</accession>
<evidence type="ECO:0000256" key="1">
    <source>
        <dbReference type="SAM" id="MobiDB-lite"/>
    </source>
</evidence>
<feature type="compositionally biased region" description="Basic and acidic residues" evidence="1">
    <location>
        <begin position="239"/>
        <end position="255"/>
    </location>
</feature>
<dbReference type="Pfam" id="PF00024">
    <property type="entry name" value="PAN_1"/>
    <property type="match status" value="1"/>
</dbReference>
<feature type="compositionally biased region" description="Polar residues" evidence="1">
    <location>
        <begin position="264"/>
        <end position="273"/>
    </location>
</feature>
<protein>
    <recommendedName>
        <fullName evidence="3">Apple domain-containing protein</fullName>
    </recommendedName>
</protein>
<proteinExistence type="predicted"/>
<name>A0A395SJK3_9HYPO</name>
<evidence type="ECO:0000256" key="2">
    <source>
        <dbReference type="SAM" id="SignalP"/>
    </source>
</evidence>
<dbReference type="OrthoDB" id="3793367at2759"/>
<organism evidence="4 5">
    <name type="scientific">Fusarium longipes</name>
    <dbReference type="NCBI Taxonomy" id="694270"/>
    <lineage>
        <taxon>Eukaryota</taxon>
        <taxon>Fungi</taxon>
        <taxon>Dikarya</taxon>
        <taxon>Ascomycota</taxon>
        <taxon>Pezizomycotina</taxon>
        <taxon>Sordariomycetes</taxon>
        <taxon>Hypocreomycetidae</taxon>
        <taxon>Hypocreales</taxon>
        <taxon>Nectriaceae</taxon>
        <taxon>Fusarium</taxon>
    </lineage>
</organism>
<dbReference type="EMBL" id="PXOG01000148">
    <property type="protein sequence ID" value="RGP72365.1"/>
    <property type="molecule type" value="Genomic_DNA"/>
</dbReference>
<gene>
    <name evidence="4" type="ORF">FLONG3_6761</name>
</gene>
<evidence type="ECO:0000313" key="4">
    <source>
        <dbReference type="EMBL" id="RGP72365.1"/>
    </source>
</evidence>
<evidence type="ECO:0000259" key="3">
    <source>
        <dbReference type="PROSITE" id="PS50948"/>
    </source>
</evidence>
<feature type="signal peptide" evidence="2">
    <location>
        <begin position="1"/>
        <end position="18"/>
    </location>
</feature>
<dbReference type="PROSITE" id="PS50948">
    <property type="entry name" value="PAN"/>
    <property type="match status" value="2"/>
</dbReference>
<feature type="chain" id="PRO_5017407660" description="Apple domain-containing protein" evidence="2">
    <location>
        <begin position="19"/>
        <end position="279"/>
    </location>
</feature>
<sequence length="279" mass="29479">MKTSFAMLTASMATAILAHPFNTRSQQCNVAPSGSTDSYIKPISQQGASTAKACLQACSSNTSCKSFLFGLPADADTPVCRLYGVEASRVPKQDNDLYVFDKSCSESKVPQTQPTRDEPRGTVNTKVSARGMTCNAAPTGPSDSNVKPFATPSAETADKCQDACEAQSGCQSFTFGLPDDKSTPVCKLYKVDPAQVPQSDDQVYVYAKGCPAAQVPNTQPTHDEPRGEVPSGGAHAKTKRDEGAQKAPVKTDKKGKAGKGKAKPNQQAVNSANPEKKHN</sequence>
<dbReference type="SUPFAM" id="SSF57414">
    <property type="entry name" value="Hairpin loop containing domain-like"/>
    <property type="match status" value="1"/>
</dbReference>
<reference evidence="4 5" key="1">
    <citation type="journal article" date="2018" name="PLoS Pathog.">
        <title>Evolution of structural diversity of trichothecenes, a family of toxins produced by plant pathogenic and entomopathogenic fungi.</title>
        <authorList>
            <person name="Proctor R.H."/>
            <person name="McCormick S.P."/>
            <person name="Kim H.S."/>
            <person name="Cardoza R.E."/>
            <person name="Stanley A.M."/>
            <person name="Lindo L."/>
            <person name="Kelly A."/>
            <person name="Brown D.W."/>
            <person name="Lee T."/>
            <person name="Vaughan M.M."/>
            <person name="Alexander N.J."/>
            <person name="Busman M."/>
            <person name="Gutierrez S."/>
        </authorList>
    </citation>
    <scope>NUCLEOTIDE SEQUENCE [LARGE SCALE GENOMIC DNA]</scope>
    <source>
        <strain evidence="4 5">NRRL 20695</strain>
    </source>
</reference>
<feature type="region of interest" description="Disordered" evidence="1">
    <location>
        <begin position="214"/>
        <end position="279"/>
    </location>
</feature>
<dbReference type="AlphaFoldDB" id="A0A395SJK3"/>